<proteinExistence type="predicted"/>
<protein>
    <submittedName>
        <fullName evidence="2">Uncharacterized protein</fullName>
    </submittedName>
</protein>
<gene>
    <name evidence="2" type="ORF">TPR58_21860</name>
</gene>
<dbReference type="RefSeq" id="WP_346248884.1">
    <property type="nucleotide sequence ID" value="NZ_JBDIZK010000018.1"/>
</dbReference>
<keyword evidence="3" id="KW-1185">Reference proteome</keyword>
<evidence type="ECO:0000256" key="1">
    <source>
        <dbReference type="SAM" id="MobiDB-lite"/>
    </source>
</evidence>
<evidence type="ECO:0000313" key="2">
    <source>
        <dbReference type="EMBL" id="MEN3749833.1"/>
    </source>
</evidence>
<reference evidence="2 3" key="1">
    <citation type="submission" date="2024-05" db="EMBL/GenBank/DDBJ databases">
        <title>Sphingomonas sp. HF-S3 16S ribosomal RNA gene Genome sequencing and assembly.</title>
        <authorList>
            <person name="Lee H."/>
        </authorList>
    </citation>
    <scope>NUCLEOTIDE SEQUENCE [LARGE SCALE GENOMIC DNA]</scope>
    <source>
        <strain evidence="2 3">HF-S3</strain>
    </source>
</reference>
<organism evidence="2 3">
    <name type="scientific">Sphingomonas rustica</name>
    <dbReference type="NCBI Taxonomy" id="3103142"/>
    <lineage>
        <taxon>Bacteria</taxon>
        <taxon>Pseudomonadati</taxon>
        <taxon>Pseudomonadota</taxon>
        <taxon>Alphaproteobacteria</taxon>
        <taxon>Sphingomonadales</taxon>
        <taxon>Sphingomonadaceae</taxon>
        <taxon>Sphingomonas</taxon>
    </lineage>
</organism>
<sequence length="65" mass="7549">MNDRDYYRMRADAERKAAYAARDAASCRIHMAIARDYEFRAAMEPREPDAGEVPPMPVHPPRREV</sequence>
<evidence type="ECO:0000313" key="3">
    <source>
        <dbReference type="Proteomes" id="UP001427805"/>
    </source>
</evidence>
<accession>A0ABV0BFG7</accession>
<dbReference type="Proteomes" id="UP001427805">
    <property type="component" value="Unassembled WGS sequence"/>
</dbReference>
<dbReference type="EMBL" id="JBDIZK010000018">
    <property type="protein sequence ID" value="MEN3749833.1"/>
    <property type="molecule type" value="Genomic_DNA"/>
</dbReference>
<name>A0ABV0BFG7_9SPHN</name>
<comment type="caution">
    <text evidence="2">The sequence shown here is derived from an EMBL/GenBank/DDBJ whole genome shotgun (WGS) entry which is preliminary data.</text>
</comment>
<feature type="region of interest" description="Disordered" evidence="1">
    <location>
        <begin position="45"/>
        <end position="65"/>
    </location>
</feature>